<evidence type="ECO:0000259" key="1">
    <source>
        <dbReference type="Pfam" id="PF06985"/>
    </source>
</evidence>
<dbReference type="InterPro" id="IPR052895">
    <property type="entry name" value="HetReg/Transcr_Mod"/>
</dbReference>
<proteinExistence type="predicted"/>
<comment type="caution">
    <text evidence="2">The sequence shown here is derived from an EMBL/GenBank/DDBJ whole genome shotgun (WGS) entry which is preliminary data.</text>
</comment>
<protein>
    <submittedName>
        <fullName evidence="2">Heterokaryon incompatibility protein-domain-containing protein</fullName>
    </submittedName>
</protein>
<dbReference type="Proteomes" id="UP001285441">
    <property type="component" value="Unassembled WGS sequence"/>
</dbReference>
<keyword evidence="3" id="KW-1185">Reference proteome</keyword>
<dbReference type="EMBL" id="JAULSW010000003">
    <property type="protein sequence ID" value="KAK3386448.1"/>
    <property type="molecule type" value="Genomic_DNA"/>
</dbReference>
<dbReference type="InterPro" id="IPR010730">
    <property type="entry name" value="HET"/>
</dbReference>
<reference evidence="2" key="2">
    <citation type="submission" date="2023-06" db="EMBL/GenBank/DDBJ databases">
        <authorList>
            <consortium name="Lawrence Berkeley National Laboratory"/>
            <person name="Haridas S."/>
            <person name="Hensen N."/>
            <person name="Bonometti L."/>
            <person name="Westerberg I."/>
            <person name="Brannstrom I.O."/>
            <person name="Guillou S."/>
            <person name="Cros-Aarteil S."/>
            <person name="Calhoun S."/>
            <person name="Kuo A."/>
            <person name="Mondo S."/>
            <person name="Pangilinan J."/>
            <person name="Riley R."/>
            <person name="LaButti K."/>
            <person name="Andreopoulos B."/>
            <person name="Lipzen A."/>
            <person name="Chen C."/>
            <person name="Yanf M."/>
            <person name="Daum C."/>
            <person name="Ng V."/>
            <person name="Clum A."/>
            <person name="Steindorff A."/>
            <person name="Ohm R."/>
            <person name="Martin F."/>
            <person name="Silar P."/>
            <person name="Natvig D."/>
            <person name="Lalanne C."/>
            <person name="Gautier V."/>
            <person name="Ament-velasquez S.L."/>
            <person name="Kruys A."/>
            <person name="Hutchinson M.I."/>
            <person name="Powell A.J."/>
            <person name="Barry K."/>
            <person name="Miller A.N."/>
            <person name="Grigoriev I.V."/>
            <person name="Debuchy R."/>
            <person name="Gladieux P."/>
            <person name="Thoren M.H."/>
            <person name="Johannesson H."/>
        </authorList>
    </citation>
    <scope>NUCLEOTIDE SEQUENCE</scope>
    <source>
        <strain evidence="2">CBS 232.78</strain>
    </source>
</reference>
<reference evidence="2" key="1">
    <citation type="journal article" date="2023" name="Mol. Phylogenet. Evol.">
        <title>Genome-scale phylogeny and comparative genomics of the fungal order Sordariales.</title>
        <authorList>
            <person name="Hensen N."/>
            <person name="Bonometti L."/>
            <person name="Westerberg I."/>
            <person name="Brannstrom I.O."/>
            <person name="Guillou S."/>
            <person name="Cros-Aarteil S."/>
            <person name="Calhoun S."/>
            <person name="Haridas S."/>
            <person name="Kuo A."/>
            <person name="Mondo S."/>
            <person name="Pangilinan J."/>
            <person name="Riley R."/>
            <person name="LaButti K."/>
            <person name="Andreopoulos B."/>
            <person name="Lipzen A."/>
            <person name="Chen C."/>
            <person name="Yan M."/>
            <person name="Daum C."/>
            <person name="Ng V."/>
            <person name="Clum A."/>
            <person name="Steindorff A."/>
            <person name="Ohm R.A."/>
            <person name="Martin F."/>
            <person name="Silar P."/>
            <person name="Natvig D.O."/>
            <person name="Lalanne C."/>
            <person name="Gautier V."/>
            <person name="Ament-Velasquez S.L."/>
            <person name="Kruys A."/>
            <person name="Hutchinson M.I."/>
            <person name="Powell A.J."/>
            <person name="Barry K."/>
            <person name="Miller A.N."/>
            <person name="Grigoriev I.V."/>
            <person name="Debuchy R."/>
            <person name="Gladieux P."/>
            <person name="Hiltunen Thoren M."/>
            <person name="Johannesson H."/>
        </authorList>
    </citation>
    <scope>NUCLEOTIDE SEQUENCE</scope>
    <source>
        <strain evidence="2">CBS 232.78</strain>
    </source>
</reference>
<evidence type="ECO:0000313" key="2">
    <source>
        <dbReference type="EMBL" id="KAK3386448.1"/>
    </source>
</evidence>
<dbReference type="PANTHER" id="PTHR24148">
    <property type="entry name" value="ANKYRIN REPEAT DOMAIN-CONTAINING PROTEIN 39 HOMOLOG-RELATED"/>
    <property type="match status" value="1"/>
</dbReference>
<gene>
    <name evidence="2" type="ORF">B0H63DRAFT_136764</name>
</gene>
<dbReference type="Pfam" id="PF26639">
    <property type="entry name" value="Het-6_barrel"/>
    <property type="match status" value="1"/>
</dbReference>
<sequence length="713" mass="80761">MQVSRLNVRLSYTKEYVLQLRGWSLLSMTWRITPLATFLLGCQTSCRPRLRDTSAFHPSLCDKLSTKTRHEFEVDKPFHYVTLPSPTGWIRLLKIEPSPRDSAPIACLLEDHKVAKGPQDYEALSYVWGNDPAECSVSINSRRFLVRKSLFGALLALRHATDWRTVWVDAICINQGDMEERNSQVRQMKSIYSQARLVNVWLGPATFGSDRGMDLLQIISSRLDKARQRRGGKEPTAETVTTKSEAMGLKMKTRKMFSAYYKPIMPLFQGDPDAIADLNEAVDLLRRPWWTRMWTLQESVLGREVALLCGTKSISLSCIHHLSYFIFFSVAYQRWPGGPIDPAVAVRAAWQTADLRGHIEDRGQIPLLLAVDASWNRMSSDPRDKIIGLLGLADPSSTARGHLNRAGYDWPVEKVFYTAFRAVAKEERSLSFLGLLSEQPRLRNSNLPSWVPDLEVHSGLGSDFISSLSKPSFISPLYNASLQAHPPITFADSNRTLVVSGTRIGSVTSLGMNALGPQILSDEKSPGRASWTDQMNSILQSWQDLMMTEQAGQETYQHTGEPSRQAFWRCVFADLKQGPVHNHVSFGRPVRMDHHDHRFLPTLHTNEEYRQMLLEWWASFCATGSRHLRLIEQFHRRFFVTNSGYIGLGPPWLEAGDIICILLGGPVAYALRKNFNGPGEQWTYIGESYVHGVMDGEIVKRIRPGTYQKFHIV</sequence>
<accession>A0AAE0NRM0</accession>
<dbReference type="AlphaFoldDB" id="A0AAE0NRM0"/>
<dbReference type="PANTHER" id="PTHR24148:SF73">
    <property type="entry name" value="HET DOMAIN PROTEIN (AFU_ORTHOLOGUE AFUA_8G01020)"/>
    <property type="match status" value="1"/>
</dbReference>
<dbReference type="Pfam" id="PF06985">
    <property type="entry name" value="HET"/>
    <property type="match status" value="1"/>
</dbReference>
<feature type="domain" description="Heterokaryon incompatibility" evidence="1">
    <location>
        <begin position="121"/>
        <end position="298"/>
    </location>
</feature>
<name>A0AAE0NRM0_9PEZI</name>
<organism evidence="2 3">
    <name type="scientific">Podospora didyma</name>
    <dbReference type="NCBI Taxonomy" id="330526"/>
    <lineage>
        <taxon>Eukaryota</taxon>
        <taxon>Fungi</taxon>
        <taxon>Dikarya</taxon>
        <taxon>Ascomycota</taxon>
        <taxon>Pezizomycotina</taxon>
        <taxon>Sordariomycetes</taxon>
        <taxon>Sordariomycetidae</taxon>
        <taxon>Sordariales</taxon>
        <taxon>Podosporaceae</taxon>
        <taxon>Podospora</taxon>
    </lineage>
</organism>
<evidence type="ECO:0000313" key="3">
    <source>
        <dbReference type="Proteomes" id="UP001285441"/>
    </source>
</evidence>